<protein>
    <recommendedName>
        <fullName evidence="4">Encoded protein</fullName>
    </recommendedName>
</protein>
<evidence type="ECO:0000313" key="3">
    <source>
        <dbReference type="Proteomes" id="UP000815325"/>
    </source>
</evidence>
<feature type="region of interest" description="Disordered" evidence="1">
    <location>
        <begin position="51"/>
        <end position="73"/>
    </location>
</feature>
<name>A0ABQ7GVY0_DUNSA</name>
<evidence type="ECO:0000313" key="2">
    <source>
        <dbReference type="EMBL" id="KAF5838776.1"/>
    </source>
</evidence>
<dbReference type="Proteomes" id="UP000815325">
    <property type="component" value="Unassembled WGS sequence"/>
</dbReference>
<sequence>MDTHTHTRKAAYTQAHMHFYQFLADKWNRAHSETLAQLSMQQEVLRNIKEEKDKLESGAKSTRASDKDKKSKDARLVGWRALDTDAAIKDLFSCFWCTLKNKKGGTHAVLGLDGSRLCVAVRSSSWNPKPTAPS</sequence>
<evidence type="ECO:0008006" key="4">
    <source>
        <dbReference type="Google" id="ProtNLM"/>
    </source>
</evidence>
<comment type="caution">
    <text evidence="2">The sequence shown here is derived from an EMBL/GenBank/DDBJ whole genome shotgun (WGS) entry which is preliminary data.</text>
</comment>
<proteinExistence type="predicted"/>
<evidence type="ECO:0000256" key="1">
    <source>
        <dbReference type="SAM" id="MobiDB-lite"/>
    </source>
</evidence>
<accession>A0ABQ7GVY0</accession>
<organism evidence="2 3">
    <name type="scientific">Dunaliella salina</name>
    <name type="common">Green alga</name>
    <name type="synonym">Protococcus salinus</name>
    <dbReference type="NCBI Taxonomy" id="3046"/>
    <lineage>
        <taxon>Eukaryota</taxon>
        <taxon>Viridiplantae</taxon>
        <taxon>Chlorophyta</taxon>
        <taxon>core chlorophytes</taxon>
        <taxon>Chlorophyceae</taxon>
        <taxon>CS clade</taxon>
        <taxon>Chlamydomonadales</taxon>
        <taxon>Dunaliellaceae</taxon>
        <taxon>Dunaliella</taxon>
    </lineage>
</organism>
<dbReference type="EMBL" id="MU069566">
    <property type="protein sequence ID" value="KAF5838776.1"/>
    <property type="molecule type" value="Genomic_DNA"/>
</dbReference>
<gene>
    <name evidence="2" type="ORF">DUNSADRAFT_2239</name>
</gene>
<reference evidence="2" key="1">
    <citation type="submission" date="2017-08" db="EMBL/GenBank/DDBJ databases">
        <authorList>
            <person name="Polle J.E."/>
            <person name="Barry K."/>
            <person name="Cushman J."/>
            <person name="Schmutz J."/>
            <person name="Tran D."/>
            <person name="Hathwaick L.T."/>
            <person name="Yim W.C."/>
            <person name="Jenkins J."/>
            <person name="Mckie-Krisberg Z.M."/>
            <person name="Prochnik S."/>
            <person name="Lindquist E."/>
            <person name="Dockter R.B."/>
            <person name="Adam C."/>
            <person name="Molina H."/>
            <person name="Bunkerborg J."/>
            <person name="Jin E."/>
            <person name="Buchheim M."/>
            <person name="Magnuson J."/>
        </authorList>
    </citation>
    <scope>NUCLEOTIDE SEQUENCE</scope>
    <source>
        <strain evidence="2">CCAP 19/18</strain>
    </source>
</reference>
<keyword evidence="3" id="KW-1185">Reference proteome</keyword>